<gene>
    <name evidence="2" type="ORF">RJ639_035618</name>
</gene>
<name>A0AA88WQF2_9ASTE</name>
<feature type="domain" description="Retrotransposon gag" evidence="1">
    <location>
        <begin position="38"/>
        <end position="117"/>
    </location>
</feature>
<dbReference type="Pfam" id="PF03732">
    <property type="entry name" value="Retrotrans_gag"/>
    <property type="match status" value="1"/>
</dbReference>
<evidence type="ECO:0000313" key="3">
    <source>
        <dbReference type="Proteomes" id="UP001188597"/>
    </source>
</evidence>
<dbReference type="Proteomes" id="UP001188597">
    <property type="component" value="Unassembled WGS sequence"/>
</dbReference>
<protein>
    <recommendedName>
        <fullName evidence="1">Retrotransposon gag domain-containing protein</fullName>
    </recommendedName>
</protein>
<dbReference type="PANTHER" id="PTHR33223:SF10">
    <property type="entry name" value="AMINOTRANSFERASE-LIKE PLANT MOBILE DOMAIN-CONTAINING PROTEIN"/>
    <property type="match status" value="1"/>
</dbReference>
<keyword evidence="3" id="KW-1185">Reference proteome</keyword>
<accession>A0AA88WQF2</accession>
<evidence type="ECO:0000313" key="2">
    <source>
        <dbReference type="EMBL" id="KAK3031612.1"/>
    </source>
</evidence>
<organism evidence="2 3">
    <name type="scientific">Escallonia herrerae</name>
    <dbReference type="NCBI Taxonomy" id="1293975"/>
    <lineage>
        <taxon>Eukaryota</taxon>
        <taxon>Viridiplantae</taxon>
        <taxon>Streptophyta</taxon>
        <taxon>Embryophyta</taxon>
        <taxon>Tracheophyta</taxon>
        <taxon>Spermatophyta</taxon>
        <taxon>Magnoliopsida</taxon>
        <taxon>eudicotyledons</taxon>
        <taxon>Gunneridae</taxon>
        <taxon>Pentapetalae</taxon>
        <taxon>asterids</taxon>
        <taxon>campanulids</taxon>
        <taxon>Escalloniales</taxon>
        <taxon>Escalloniaceae</taxon>
        <taxon>Escallonia</taxon>
    </lineage>
</organism>
<dbReference type="EMBL" id="JAVXUP010000299">
    <property type="protein sequence ID" value="KAK3031612.1"/>
    <property type="molecule type" value="Genomic_DNA"/>
</dbReference>
<sequence>MPRCDLYDGSGDPREHVYQFQTNMMLLQVSDAVMCRAFLITLRKAAHEWFKSLQPRFIYSFAQLSDLLQKHFASSRTRKKNSASLLNVVQEKTESWSHYLGWFNVVMLEIDNLDEDDSLRGGRNSKRSRRDDRLPKELFNMKNLTSLNAQPS</sequence>
<dbReference type="InterPro" id="IPR005162">
    <property type="entry name" value="Retrotrans_gag_dom"/>
</dbReference>
<evidence type="ECO:0000259" key="1">
    <source>
        <dbReference type="Pfam" id="PF03732"/>
    </source>
</evidence>
<dbReference type="PANTHER" id="PTHR33223">
    <property type="entry name" value="CCHC-TYPE DOMAIN-CONTAINING PROTEIN"/>
    <property type="match status" value="1"/>
</dbReference>
<proteinExistence type="predicted"/>
<dbReference type="AlphaFoldDB" id="A0AA88WQF2"/>
<reference evidence="2" key="1">
    <citation type="submission" date="2022-12" db="EMBL/GenBank/DDBJ databases">
        <title>Draft genome assemblies for two species of Escallonia (Escalloniales).</title>
        <authorList>
            <person name="Chanderbali A."/>
            <person name="Dervinis C."/>
            <person name="Anghel I."/>
            <person name="Soltis D."/>
            <person name="Soltis P."/>
            <person name="Zapata F."/>
        </authorList>
    </citation>
    <scope>NUCLEOTIDE SEQUENCE</scope>
    <source>
        <strain evidence="2">UCBG64.0493</strain>
        <tissue evidence="2">Leaf</tissue>
    </source>
</reference>
<comment type="caution">
    <text evidence="2">The sequence shown here is derived from an EMBL/GenBank/DDBJ whole genome shotgun (WGS) entry which is preliminary data.</text>
</comment>